<evidence type="ECO:0000256" key="2">
    <source>
        <dbReference type="SAM" id="Phobius"/>
    </source>
</evidence>
<protein>
    <submittedName>
        <fullName evidence="3">Uncharacterized protein</fullName>
    </submittedName>
</protein>
<keyword evidence="2" id="KW-1133">Transmembrane helix</keyword>
<evidence type="ECO:0000313" key="3">
    <source>
        <dbReference type="EMBL" id="TQC51409.1"/>
    </source>
</evidence>
<evidence type="ECO:0000313" key="4">
    <source>
        <dbReference type="Proteomes" id="UP000320801"/>
    </source>
</evidence>
<feature type="compositionally biased region" description="Basic and acidic residues" evidence="1">
    <location>
        <begin position="494"/>
        <end position="510"/>
    </location>
</feature>
<keyword evidence="2" id="KW-0472">Membrane</keyword>
<sequence length="642" mass="74953">MKNIIKNQHQNRTELKFCHINKIKSKDLNNALQTFLMKISEFKNVQPQHISAADFNRIRQNFHDLNTFIMSVIAKDKFKFKRETATTLNEINSVFKILITQLCPHYELVDTQENCAIYTNSDQVDLFIAWETSQFVFGNKYIVFAPKYEYNFLLPEGVKISSKDVKKLYSEFVVVIPQQSEYTEPQEEEIQSNNVELVENDSEKVVVKLAEEVDIFDHEPKNIDETIEVETESMSKGEDDVVVDENVEQLEMSTEEKQNELFFTYFFELEEEELNIALSKYIEKFASFKDKFNSHISARDYNRVRQNYHDIENLVTNLLSIDVYDYKDQTRALFANLKNEFNRLITNLCPHYELQDTEENWSVYQVEQNKYSLSYETSYVVIGNKFVVFADENEFNFTLPQNVLISENALKSLFSDYVIDIQSANSIYTTVSPEVEEIIEDVVQNEENLEPQTTQVDDMSINNEQIEEQSSEENQEVAVFTHEDVIAQSQQHESMQEESHEVQDTMESHDSTQQVTSSQTIEVPVEEANSVDEVEIVQQKEVVKKPKKVKKQKPEKVKKHKTPKIIIDGVAYYETQLETVSQNEKVKPGKYFSRPSLTLWWHIGIVVLLIVAILVLLIVILRVVEIYADVEIFKPFKDLFKK</sequence>
<dbReference type="AlphaFoldDB" id="A0A507SHT4"/>
<keyword evidence="2" id="KW-0812">Transmembrane</keyword>
<keyword evidence="4" id="KW-1185">Reference proteome</keyword>
<feature type="region of interest" description="Disordered" evidence="1">
    <location>
        <begin position="489"/>
        <end position="523"/>
    </location>
</feature>
<gene>
    <name evidence="3" type="ORF">E1I18_02720</name>
</gene>
<name>A0A507SHT4_9BACT</name>
<reference evidence="3 4" key="1">
    <citation type="submission" date="2019-03" db="EMBL/GenBank/DDBJ databases">
        <title>Characterization of a novel Mycoplasma cynos real-time PCR assay.</title>
        <authorList>
            <person name="Tallmadge R.L."/>
            <person name="Mitchell P.K."/>
            <person name="Goodman L."/>
        </authorList>
    </citation>
    <scope>NUCLEOTIDE SEQUENCE [LARGE SCALE GENOMIC DNA]</scope>
    <source>
        <strain evidence="3 4">1642</strain>
    </source>
</reference>
<organism evidence="3 4">
    <name type="scientific">Mycoplasmopsis mucosicanis</name>
    <dbReference type="NCBI Taxonomy" id="458208"/>
    <lineage>
        <taxon>Bacteria</taxon>
        <taxon>Bacillati</taxon>
        <taxon>Mycoplasmatota</taxon>
        <taxon>Mycoplasmoidales</taxon>
        <taxon>Metamycoplasmataceae</taxon>
        <taxon>Mycoplasmopsis</taxon>
    </lineage>
</organism>
<feature type="compositionally biased region" description="Polar residues" evidence="1">
    <location>
        <begin position="511"/>
        <end position="521"/>
    </location>
</feature>
<feature type="transmembrane region" description="Helical" evidence="2">
    <location>
        <begin position="599"/>
        <end position="624"/>
    </location>
</feature>
<dbReference type="RefSeq" id="WP_141484068.1">
    <property type="nucleotide sequence ID" value="NZ_SMDN01000009.1"/>
</dbReference>
<evidence type="ECO:0000256" key="1">
    <source>
        <dbReference type="SAM" id="MobiDB-lite"/>
    </source>
</evidence>
<comment type="caution">
    <text evidence="3">The sequence shown here is derived from an EMBL/GenBank/DDBJ whole genome shotgun (WGS) entry which is preliminary data.</text>
</comment>
<proteinExistence type="predicted"/>
<dbReference type="EMBL" id="SMDN01000009">
    <property type="protein sequence ID" value="TQC51409.1"/>
    <property type="molecule type" value="Genomic_DNA"/>
</dbReference>
<accession>A0A507SHT4</accession>
<dbReference type="Proteomes" id="UP000320801">
    <property type="component" value="Unassembled WGS sequence"/>
</dbReference>